<evidence type="ECO:0000313" key="2">
    <source>
        <dbReference type="Proteomes" id="UP000423525"/>
    </source>
</evidence>
<evidence type="ECO:0000313" key="1">
    <source>
        <dbReference type="EMBL" id="VZH84001.1"/>
    </source>
</evidence>
<protein>
    <recommendedName>
        <fullName evidence="3">DUF4265 domain-containing protein</fullName>
    </recommendedName>
</protein>
<dbReference type="KEGG" id="crf:FRC0190_00049"/>
<name>A0A6I8M820_9CORY</name>
<dbReference type="EMBL" id="LR738855">
    <property type="protein sequence ID" value="VZH84001.1"/>
    <property type="molecule type" value="Genomic_DNA"/>
</dbReference>
<reference evidence="1 2" key="1">
    <citation type="submission" date="2019-11" db="EMBL/GenBank/DDBJ databases">
        <authorList>
            <person name="Brisse S."/>
        </authorList>
    </citation>
    <scope>NUCLEOTIDE SEQUENCE [LARGE SCALE GENOMIC DNA]</scope>
    <source>
        <strain evidence="1">FRC0190</strain>
    </source>
</reference>
<gene>
    <name evidence="1" type="ORF">FRC0190_00049</name>
</gene>
<sequence>MNSIISTIPSLPGVDSEQLHARDLGDGYYVITSVPFTDPSLALGDIVEVAGGLIIAVVTRGGGRTLRILTSDQCPNVVDPLLELGCHVESGPAGILGVCVPADAPYDSIVLWLEDLHDQQLLQLAEYSPSR</sequence>
<accession>A0A6I8M820</accession>
<proteinExistence type="predicted"/>
<dbReference type="Proteomes" id="UP000423525">
    <property type="component" value="Chromosome"/>
</dbReference>
<dbReference type="AlphaFoldDB" id="A0A6I8M820"/>
<evidence type="ECO:0008006" key="3">
    <source>
        <dbReference type="Google" id="ProtNLM"/>
    </source>
</evidence>
<dbReference type="InterPro" id="IPR025361">
    <property type="entry name" value="DUF4265"/>
</dbReference>
<dbReference type="RefSeq" id="WP_155871130.1">
    <property type="nucleotide sequence ID" value="NZ_CP168248.1"/>
</dbReference>
<dbReference type="Pfam" id="PF14085">
    <property type="entry name" value="DUF4265"/>
    <property type="match status" value="1"/>
</dbReference>
<organism evidence="1 2">
    <name type="scientific">Corynebacterium rouxii</name>
    <dbReference type="NCBI Taxonomy" id="2719119"/>
    <lineage>
        <taxon>Bacteria</taxon>
        <taxon>Bacillati</taxon>
        <taxon>Actinomycetota</taxon>
        <taxon>Actinomycetes</taxon>
        <taxon>Mycobacteriales</taxon>
        <taxon>Corynebacteriaceae</taxon>
        <taxon>Corynebacterium</taxon>
    </lineage>
</organism>